<dbReference type="RefSeq" id="WP_380955048.1">
    <property type="nucleotide sequence ID" value="NZ_JBHMDI010000014.1"/>
</dbReference>
<dbReference type="Gene3D" id="3.30.559.10">
    <property type="entry name" value="Chloramphenicol acetyltransferase-like domain"/>
    <property type="match status" value="1"/>
</dbReference>
<evidence type="ECO:0000313" key="3">
    <source>
        <dbReference type="Proteomes" id="UP001589753"/>
    </source>
</evidence>
<feature type="domain" description="Condensation" evidence="1">
    <location>
        <begin position="47"/>
        <end position="357"/>
    </location>
</feature>
<evidence type="ECO:0000259" key="1">
    <source>
        <dbReference type="Pfam" id="PF00668"/>
    </source>
</evidence>
<organism evidence="2 3">
    <name type="scientific">Streptomyces heliomycini</name>
    <dbReference type="NCBI Taxonomy" id="284032"/>
    <lineage>
        <taxon>Bacteria</taxon>
        <taxon>Bacillati</taxon>
        <taxon>Actinomycetota</taxon>
        <taxon>Actinomycetes</taxon>
        <taxon>Kitasatosporales</taxon>
        <taxon>Streptomycetaceae</taxon>
        <taxon>Streptomyces</taxon>
    </lineage>
</organism>
<reference evidence="2 3" key="1">
    <citation type="submission" date="2024-09" db="EMBL/GenBank/DDBJ databases">
        <authorList>
            <person name="Sun Q."/>
            <person name="Mori K."/>
        </authorList>
    </citation>
    <scope>NUCLEOTIDE SEQUENCE [LARGE SCALE GENOMIC DNA]</scope>
    <source>
        <strain evidence="2 3">JCM 9767</strain>
    </source>
</reference>
<sequence length="458" mass="50082">MCERAENLMVTANSAPLTFGQLSVWRVMADWPHERWPETYLTGVVGTPADCDADRLVAAFGVLCERHESLRTRFADTARGPVQVVDPAAGEVTVQTVERPVRTADEAAAAGRELARDRIDRAREHARRFALVTDGGRPTHAVITTDHIVADGFAMGRLRAELTALIGGDSSEGRRWLEERPPQPSALALAQQSAAGRARGDAVLRYWRDLLAALPADTFPVPDAAGGSPGRIEAVLRSPRARASLADVAKQRGLAPHDVLLALTSLAVAVIEETTRVVMTLQSSNRFSPPWRTVVSSMNQYAPMMLDTDPAPRTFDDYVRHVQRTALKAYRFGSYDIDEVDALVRAERGRAPGYDHFYNFLAHDVTQTVPSGGADRPGRVEATRPHRQIGPRFDVKVLGGPEMPVVVRADPGLVPAPRLHALLNWYDEELQRLAGDSVSSPDALIRRCGRALERAVPA</sequence>
<dbReference type="InterPro" id="IPR001242">
    <property type="entry name" value="Condensation_dom"/>
</dbReference>
<keyword evidence="3" id="KW-1185">Reference proteome</keyword>
<dbReference type="SUPFAM" id="SSF52777">
    <property type="entry name" value="CoA-dependent acyltransferases"/>
    <property type="match status" value="2"/>
</dbReference>
<dbReference type="Gene3D" id="3.30.559.30">
    <property type="entry name" value="Nonribosomal peptide synthetase, condensation domain"/>
    <property type="match status" value="1"/>
</dbReference>
<comment type="caution">
    <text evidence="2">The sequence shown here is derived from an EMBL/GenBank/DDBJ whole genome shotgun (WGS) entry which is preliminary data.</text>
</comment>
<name>A0ABV5L5Q1_9ACTN</name>
<dbReference type="EMBL" id="JBHMDI010000014">
    <property type="protein sequence ID" value="MFB9347495.1"/>
    <property type="molecule type" value="Genomic_DNA"/>
</dbReference>
<protein>
    <submittedName>
        <fullName evidence="2">Condensation domain-containing protein</fullName>
    </submittedName>
</protein>
<dbReference type="PANTHER" id="PTHR45527:SF1">
    <property type="entry name" value="FATTY ACID SYNTHASE"/>
    <property type="match status" value="1"/>
</dbReference>
<dbReference type="InterPro" id="IPR023213">
    <property type="entry name" value="CAT-like_dom_sf"/>
</dbReference>
<gene>
    <name evidence="2" type="ORF">ACFFUA_08470</name>
</gene>
<evidence type="ECO:0000313" key="2">
    <source>
        <dbReference type="EMBL" id="MFB9347495.1"/>
    </source>
</evidence>
<dbReference type="Proteomes" id="UP001589753">
    <property type="component" value="Unassembled WGS sequence"/>
</dbReference>
<proteinExistence type="predicted"/>
<dbReference type="PANTHER" id="PTHR45527">
    <property type="entry name" value="NONRIBOSOMAL PEPTIDE SYNTHETASE"/>
    <property type="match status" value="1"/>
</dbReference>
<accession>A0ABV5L5Q1</accession>
<dbReference type="Pfam" id="PF00668">
    <property type="entry name" value="Condensation"/>
    <property type="match status" value="1"/>
</dbReference>